<dbReference type="OrthoDB" id="2472181at2"/>
<dbReference type="SMART" id="SM00824">
    <property type="entry name" value="PKS_TE"/>
    <property type="match status" value="1"/>
</dbReference>
<feature type="domain" description="Thioesterase TesA-like" evidence="1">
    <location>
        <begin position="22"/>
        <end position="232"/>
    </location>
</feature>
<dbReference type="Gene3D" id="3.40.50.1820">
    <property type="entry name" value="alpha/beta hydrolase"/>
    <property type="match status" value="1"/>
</dbReference>
<dbReference type="RefSeq" id="WP_149852941.1">
    <property type="nucleotide sequence ID" value="NZ_VUOB01000057.1"/>
</dbReference>
<dbReference type="EMBL" id="VUOB01000057">
    <property type="protein sequence ID" value="KAA2255370.1"/>
    <property type="molecule type" value="Genomic_DNA"/>
</dbReference>
<comment type="caution">
    <text evidence="2">The sequence shown here is derived from an EMBL/GenBank/DDBJ whole genome shotgun (WGS) entry which is preliminary data.</text>
</comment>
<organism evidence="2 3">
    <name type="scientific">Solihabitans fulvus</name>
    <dbReference type="NCBI Taxonomy" id="1892852"/>
    <lineage>
        <taxon>Bacteria</taxon>
        <taxon>Bacillati</taxon>
        <taxon>Actinomycetota</taxon>
        <taxon>Actinomycetes</taxon>
        <taxon>Pseudonocardiales</taxon>
        <taxon>Pseudonocardiaceae</taxon>
        <taxon>Solihabitans</taxon>
    </lineage>
</organism>
<protein>
    <submittedName>
        <fullName evidence="2">Alpha/beta fold hydrolase</fullName>
    </submittedName>
</protein>
<reference evidence="2 3" key="2">
    <citation type="submission" date="2019-09" db="EMBL/GenBank/DDBJ databases">
        <authorList>
            <person name="Jin C."/>
        </authorList>
    </citation>
    <scope>NUCLEOTIDE SEQUENCE [LARGE SCALE GENOMIC DNA]</scope>
    <source>
        <strain evidence="2 3">AN110305</strain>
    </source>
</reference>
<keyword evidence="2" id="KW-0378">Hydrolase</keyword>
<proteinExistence type="predicted"/>
<dbReference type="InterPro" id="IPR001031">
    <property type="entry name" value="Thioesterase"/>
</dbReference>
<dbReference type="InterPro" id="IPR029058">
    <property type="entry name" value="AB_hydrolase_fold"/>
</dbReference>
<dbReference type="AlphaFoldDB" id="A0A5B2WWX3"/>
<name>A0A5B2WWX3_9PSEU</name>
<evidence type="ECO:0000313" key="3">
    <source>
        <dbReference type="Proteomes" id="UP000323454"/>
    </source>
</evidence>
<dbReference type="InterPro" id="IPR020802">
    <property type="entry name" value="TesA-like"/>
</dbReference>
<sequence>MTTPVLGRLITIVRRKNRPACVMLPGAGGGVTPYLRLASYLGATHNIYAVRPAGLLPDETPEATVAEMADSALKAMEDSGIVPDLVFGWSLGGVVAWEVCAALAERGHRPDLVLVDCSPMARVSTDEEDADIRDTIVGQLGPRPAPDTVQRLERTFQAQVAALAAHRAELHYAGRVLLLLCSPDTEVRSAAEVRWRELADGDLEQGRLRSGHFDVFEPEYLSELSAAIGAFLGRDKEVAR</sequence>
<keyword evidence="3" id="KW-1185">Reference proteome</keyword>
<evidence type="ECO:0000259" key="1">
    <source>
        <dbReference type="SMART" id="SM00824"/>
    </source>
</evidence>
<evidence type="ECO:0000313" key="2">
    <source>
        <dbReference type="EMBL" id="KAA2255370.1"/>
    </source>
</evidence>
<dbReference type="GO" id="GO:0016787">
    <property type="term" value="F:hydrolase activity"/>
    <property type="evidence" value="ECO:0007669"/>
    <property type="project" value="UniProtKB-KW"/>
</dbReference>
<gene>
    <name evidence="2" type="ORF">F0L68_28615</name>
</gene>
<dbReference type="SUPFAM" id="SSF53474">
    <property type="entry name" value="alpha/beta-Hydrolases"/>
    <property type="match status" value="1"/>
</dbReference>
<accession>A0A5B2WWX3</accession>
<reference evidence="2 3" key="1">
    <citation type="submission" date="2019-09" db="EMBL/GenBank/DDBJ databases">
        <title>Goodfellowia gen. nov., a new genus of the Pseudonocardineae related to Actinoalloteichus, containing Goodfellowia coeruleoviolacea gen. nov., comb. nov. gen. nov., comb. nov.</title>
        <authorList>
            <person name="Labeda D."/>
        </authorList>
    </citation>
    <scope>NUCLEOTIDE SEQUENCE [LARGE SCALE GENOMIC DNA]</scope>
    <source>
        <strain evidence="2 3">AN110305</strain>
    </source>
</reference>
<dbReference type="Pfam" id="PF00975">
    <property type="entry name" value="Thioesterase"/>
    <property type="match status" value="1"/>
</dbReference>
<dbReference type="Proteomes" id="UP000323454">
    <property type="component" value="Unassembled WGS sequence"/>
</dbReference>